<dbReference type="Proteomes" id="UP001085076">
    <property type="component" value="Unassembled WGS sequence"/>
</dbReference>
<comment type="subcellular location">
    <subcellularLocation>
        <location evidence="1">Membrane</location>
        <topology evidence="1">Multi-pass membrane protein</topology>
    </subcellularLocation>
</comment>
<feature type="region of interest" description="Disordered" evidence="5">
    <location>
        <begin position="90"/>
        <end position="134"/>
    </location>
</feature>
<feature type="chain" id="PRO_5039371045" evidence="6">
    <location>
        <begin position="25"/>
        <end position="134"/>
    </location>
</feature>
<name>A0A9D5H1G3_9LILI</name>
<evidence type="ECO:0000256" key="4">
    <source>
        <dbReference type="ARBA" id="ARBA00023136"/>
    </source>
</evidence>
<reference evidence="7 8" key="1">
    <citation type="journal article" date="2022" name="Hortic Res">
        <title>The genome of Dioscorea zingiberensis sheds light on the biosynthesis, origin and evolution of the medicinally important diosgenin saponins.</title>
        <authorList>
            <person name="Li Y."/>
            <person name="Tan C."/>
            <person name="Li Z."/>
            <person name="Guo J."/>
            <person name="Li S."/>
            <person name="Chen X."/>
            <person name="Wang C."/>
            <person name="Dai X."/>
            <person name="Yang H."/>
            <person name="Song W."/>
            <person name="Hou L."/>
            <person name="Xu J."/>
            <person name="Tong Z."/>
            <person name="Xu A."/>
            <person name="Yuan X."/>
            <person name="Wang W."/>
            <person name="Yang Q."/>
            <person name="Chen L."/>
            <person name="Sun Z."/>
            <person name="Wang K."/>
            <person name="Pan B."/>
            <person name="Chen J."/>
            <person name="Bao Y."/>
            <person name="Liu F."/>
            <person name="Qi X."/>
            <person name="Gang D.R."/>
            <person name="Wen J."/>
            <person name="Li J."/>
        </authorList>
    </citation>
    <scope>NUCLEOTIDE SEQUENCE [LARGE SCALE GENOMIC DNA]</scope>
    <source>
        <strain evidence="7">Dzin_1.0</strain>
    </source>
</reference>
<evidence type="ECO:0000313" key="8">
    <source>
        <dbReference type="Proteomes" id="UP001085076"/>
    </source>
</evidence>
<comment type="caution">
    <text evidence="7">The sequence shown here is derived from an EMBL/GenBank/DDBJ whole genome shotgun (WGS) entry which is preliminary data.</text>
</comment>
<dbReference type="GO" id="GO:0005886">
    <property type="term" value="C:plasma membrane"/>
    <property type="evidence" value="ECO:0007669"/>
    <property type="project" value="TreeGrafter"/>
</dbReference>
<sequence length="134" mass="14722">MSSWEAWSILSALPNLTAITEALAATTRILEMIDRVPSIETENRKGKALSHAGQFWIPTVWWAKAANSHSESSARGSKILLLDEATSALDAQSEKSSSGRQLIKHQREDNNHYCPSAVNNPNSKLDCGSSSWEK</sequence>
<evidence type="ECO:0000256" key="6">
    <source>
        <dbReference type="SAM" id="SignalP"/>
    </source>
</evidence>
<dbReference type="InterPro" id="IPR039421">
    <property type="entry name" value="Type_1_exporter"/>
</dbReference>
<keyword evidence="8" id="KW-1185">Reference proteome</keyword>
<dbReference type="EMBL" id="JAGGNH010000150">
    <property type="protein sequence ID" value="KAJ0959853.1"/>
    <property type="molecule type" value="Genomic_DNA"/>
</dbReference>
<feature type="signal peptide" evidence="6">
    <location>
        <begin position="1"/>
        <end position="24"/>
    </location>
</feature>
<dbReference type="AlphaFoldDB" id="A0A9D5H1G3"/>
<accession>A0A9D5H1G3</accession>
<protein>
    <submittedName>
        <fullName evidence="7">Uncharacterized protein</fullName>
    </submittedName>
</protein>
<gene>
    <name evidence="7" type="ORF">J5N97_000439</name>
</gene>
<dbReference type="GO" id="GO:0042626">
    <property type="term" value="F:ATPase-coupled transmembrane transporter activity"/>
    <property type="evidence" value="ECO:0007669"/>
    <property type="project" value="TreeGrafter"/>
</dbReference>
<dbReference type="Gene3D" id="1.20.1560.10">
    <property type="entry name" value="ABC transporter type 1, transmembrane domain"/>
    <property type="match status" value="1"/>
</dbReference>
<keyword evidence="2" id="KW-0812">Transmembrane</keyword>
<dbReference type="PANTHER" id="PTHR24222:SF48">
    <property type="entry name" value="ABC TRANSPORTER B FAMILY MEMBER 15"/>
    <property type="match status" value="1"/>
</dbReference>
<organism evidence="7 8">
    <name type="scientific">Dioscorea zingiberensis</name>
    <dbReference type="NCBI Taxonomy" id="325984"/>
    <lineage>
        <taxon>Eukaryota</taxon>
        <taxon>Viridiplantae</taxon>
        <taxon>Streptophyta</taxon>
        <taxon>Embryophyta</taxon>
        <taxon>Tracheophyta</taxon>
        <taxon>Spermatophyta</taxon>
        <taxon>Magnoliopsida</taxon>
        <taxon>Liliopsida</taxon>
        <taxon>Dioscoreales</taxon>
        <taxon>Dioscoreaceae</taxon>
        <taxon>Dioscorea</taxon>
    </lineage>
</organism>
<evidence type="ECO:0000256" key="5">
    <source>
        <dbReference type="SAM" id="MobiDB-lite"/>
    </source>
</evidence>
<evidence type="ECO:0000313" key="7">
    <source>
        <dbReference type="EMBL" id="KAJ0959853.1"/>
    </source>
</evidence>
<evidence type="ECO:0000256" key="1">
    <source>
        <dbReference type="ARBA" id="ARBA00004141"/>
    </source>
</evidence>
<keyword evidence="6" id="KW-0732">Signal</keyword>
<evidence type="ECO:0000256" key="3">
    <source>
        <dbReference type="ARBA" id="ARBA00022989"/>
    </source>
</evidence>
<dbReference type="GO" id="GO:0005524">
    <property type="term" value="F:ATP binding"/>
    <property type="evidence" value="ECO:0007669"/>
    <property type="project" value="InterPro"/>
</dbReference>
<dbReference type="PANTHER" id="PTHR24222">
    <property type="entry name" value="ABC TRANSPORTER B FAMILY"/>
    <property type="match status" value="1"/>
</dbReference>
<keyword evidence="3" id="KW-1133">Transmembrane helix</keyword>
<feature type="compositionally biased region" description="Polar residues" evidence="5">
    <location>
        <begin position="117"/>
        <end position="134"/>
    </location>
</feature>
<dbReference type="InterPro" id="IPR036640">
    <property type="entry name" value="ABC1_TM_sf"/>
</dbReference>
<proteinExistence type="predicted"/>
<evidence type="ECO:0000256" key="2">
    <source>
        <dbReference type="ARBA" id="ARBA00022692"/>
    </source>
</evidence>
<dbReference type="Gene3D" id="3.40.50.300">
    <property type="entry name" value="P-loop containing nucleotide triphosphate hydrolases"/>
    <property type="match status" value="1"/>
</dbReference>
<dbReference type="InterPro" id="IPR027417">
    <property type="entry name" value="P-loop_NTPase"/>
</dbReference>
<keyword evidence="4" id="KW-0472">Membrane</keyword>